<dbReference type="RefSeq" id="WP_146842610.1">
    <property type="nucleotide sequence ID" value="NZ_BJWG01000006.1"/>
</dbReference>
<evidence type="ECO:0000313" key="4">
    <source>
        <dbReference type="Proteomes" id="UP000321720"/>
    </source>
</evidence>
<feature type="transmembrane region" description="Helical" evidence="2">
    <location>
        <begin position="189"/>
        <end position="210"/>
    </location>
</feature>
<proteinExistence type="predicted"/>
<protein>
    <submittedName>
        <fullName evidence="3">Uncharacterized protein</fullName>
    </submittedName>
</protein>
<evidence type="ECO:0000256" key="1">
    <source>
        <dbReference type="SAM" id="MobiDB-lite"/>
    </source>
</evidence>
<name>A0A511JAB9_9CELL</name>
<comment type="caution">
    <text evidence="3">The sequence shown here is derived from an EMBL/GenBank/DDBJ whole genome shotgun (WGS) entry which is preliminary data.</text>
</comment>
<evidence type="ECO:0000256" key="2">
    <source>
        <dbReference type="SAM" id="Phobius"/>
    </source>
</evidence>
<gene>
    <name evidence="3" type="ORF">CCO02nite_15990</name>
</gene>
<dbReference type="OrthoDB" id="5185521at2"/>
<feature type="transmembrane region" description="Helical" evidence="2">
    <location>
        <begin position="153"/>
        <end position="177"/>
    </location>
</feature>
<feature type="region of interest" description="Disordered" evidence="1">
    <location>
        <begin position="348"/>
        <end position="415"/>
    </location>
</feature>
<evidence type="ECO:0000313" key="3">
    <source>
        <dbReference type="EMBL" id="GEL94941.1"/>
    </source>
</evidence>
<organism evidence="3 4">
    <name type="scientific">Cellulomonas composti</name>
    <dbReference type="NCBI Taxonomy" id="266130"/>
    <lineage>
        <taxon>Bacteria</taxon>
        <taxon>Bacillati</taxon>
        <taxon>Actinomycetota</taxon>
        <taxon>Actinomycetes</taxon>
        <taxon>Micrococcales</taxon>
        <taxon>Cellulomonadaceae</taxon>
        <taxon>Cellulomonas</taxon>
    </lineage>
</organism>
<dbReference type="AlphaFoldDB" id="A0A511JAB9"/>
<keyword evidence="4" id="KW-1185">Reference proteome</keyword>
<sequence>MSVVDVSEQTEVAAYAARVRAALADLGPEQVEELTDGLEANLADALADERRPHGSTPADEFGPPAAYAAELRSSAGLEPVPVRRTRSMRRALGAPVRAVVRLGERTLARLRATRWWAPVEDFLVVLRPFWWVVRGWAVAGLALRMLGTEPGGSWWLPGSALGWAVLGAAVVASVQWGRGRWSTGRRWRIVLLVVSWVAGFAAVVLALSMAGGQDAVVESYDPAWYAPEDGVVVGGEYATNLFVYDAAGRPVAGAQVFDQAGHPVLLTPDQTVSSLSDRIGNTKFVRIGGVDGDGFTIGNAYPWLAVEAGSYKVDVDTRLVRLPSPDSAVVVRTGWPFALVPELGVPGAFSGSDEPATSPSVEPSTTPSVEPTGSPTGTPTTTPSANASGTPAPSTTSGATPSPSVSPEPAPATTP</sequence>
<feature type="compositionally biased region" description="Low complexity" evidence="1">
    <location>
        <begin position="354"/>
        <end position="403"/>
    </location>
</feature>
<keyword evidence="2" id="KW-0812">Transmembrane</keyword>
<keyword evidence="2" id="KW-1133">Transmembrane helix</keyword>
<feature type="compositionally biased region" description="Pro residues" evidence="1">
    <location>
        <begin position="404"/>
        <end position="415"/>
    </location>
</feature>
<dbReference type="Proteomes" id="UP000321720">
    <property type="component" value="Unassembled WGS sequence"/>
</dbReference>
<dbReference type="EMBL" id="BJWG01000006">
    <property type="protein sequence ID" value="GEL94941.1"/>
    <property type="molecule type" value="Genomic_DNA"/>
</dbReference>
<reference evidence="3 4" key="1">
    <citation type="submission" date="2019-07" db="EMBL/GenBank/DDBJ databases">
        <title>Whole genome shotgun sequence of Cellulomonas composti NBRC 100758.</title>
        <authorList>
            <person name="Hosoyama A."/>
            <person name="Uohara A."/>
            <person name="Ohji S."/>
            <person name="Ichikawa N."/>
        </authorList>
    </citation>
    <scope>NUCLEOTIDE SEQUENCE [LARGE SCALE GENOMIC DNA]</scope>
    <source>
        <strain evidence="3 4">NBRC 100758</strain>
    </source>
</reference>
<keyword evidence="2" id="KW-0472">Membrane</keyword>
<accession>A0A511JAB9</accession>